<evidence type="ECO:0000313" key="6">
    <source>
        <dbReference type="Proteomes" id="UP000325529"/>
    </source>
</evidence>
<reference evidence="5 6" key="1">
    <citation type="submission" date="2017-09" db="EMBL/GenBank/DDBJ databases">
        <authorList>
            <person name="Lee N."/>
            <person name="Cho B.-K."/>
        </authorList>
    </citation>
    <scope>NUCLEOTIDE SEQUENCE [LARGE SCALE GENOMIC DNA]</scope>
    <source>
        <strain evidence="5 6">ATCC 12853</strain>
    </source>
</reference>
<dbReference type="InterPro" id="IPR009081">
    <property type="entry name" value="PP-bd_ACP"/>
</dbReference>
<keyword evidence="6" id="KW-1185">Reference proteome</keyword>
<dbReference type="Proteomes" id="UP000325529">
    <property type="component" value="Chromosome"/>
</dbReference>
<feature type="region of interest" description="Disordered" evidence="3">
    <location>
        <begin position="1"/>
        <end position="44"/>
    </location>
</feature>
<dbReference type="GO" id="GO:0031177">
    <property type="term" value="F:phosphopantetheine binding"/>
    <property type="evidence" value="ECO:0007669"/>
    <property type="project" value="InterPro"/>
</dbReference>
<dbReference type="EMBL" id="CP023699">
    <property type="protein sequence ID" value="QEU90684.1"/>
    <property type="molecule type" value="Genomic_DNA"/>
</dbReference>
<keyword evidence="1" id="KW-0596">Phosphopantetheine</keyword>
<name>A0A5J6G7V3_STRKN</name>
<evidence type="ECO:0000256" key="1">
    <source>
        <dbReference type="ARBA" id="ARBA00022450"/>
    </source>
</evidence>
<dbReference type="AlphaFoldDB" id="A0A5J6G7V3"/>
<dbReference type="PROSITE" id="PS00012">
    <property type="entry name" value="PHOSPHOPANTETHEINE"/>
    <property type="match status" value="1"/>
</dbReference>
<feature type="domain" description="Carrier" evidence="4">
    <location>
        <begin position="63"/>
        <end position="139"/>
    </location>
</feature>
<keyword evidence="2" id="KW-0597">Phosphoprotein</keyword>
<evidence type="ECO:0000259" key="4">
    <source>
        <dbReference type="PROSITE" id="PS50075"/>
    </source>
</evidence>
<gene>
    <name evidence="5" type="ORF">CP970_06950</name>
</gene>
<dbReference type="GO" id="GO:0017000">
    <property type="term" value="P:antibiotic biosynthetic process"/>
    <property type="evidence" value="ECO:0007669"/>
    <property type="project" value="UniProtKB-ARBA"/>
</dbReference>
<sequence length="148" mass="15488">MPGSAVPPRRTPTPRTCSYAISSGSTTRTGRSRSCRCGSRRGTAADPNDLREYAITTTDHAHGTAESAGAWLSRLIGELLGIDEELPADRPLGELGIDSLTAAQLSVEVEERTGATIALDRFLGDETLDDLVRALRAEADPAAPGAAA</sequence>
<dbReference type="InterPro" id="IPR036736">
    <property type="entry name" value="ACP-like_sf"/>
</dbReference>
<evidence type="ECO:0000256" key="2">
    <source>
        <dbReference type="ARBA" id="ARBA00022553"/>
    </source>
</evidence>
<proteinExistence type="predicted"/>
<dbReference type="Pfam" id="PF00550">
    <property type="entry name" value="PP-binding"/>
    <property type="match status" value="1"/>
</dbReference>
<accession>A0A5J6G7V3</accession>
<dbReference type="Gene3D" id="1.10.1200.10">
    <property type="entry name" value="ACP-like"/>
    <property type="match status" value="1"/>
</dbReference>
<protein>
    <submittedName>
        <fullName evidence="5">Acyl carrier protein</fullName>
    </submittedName>
</protein>
<dbReference type="InterPro" id="IPR006162">
    <property type="entry name" value="Ppantetheine_attach_site"/>
</dbReference>
<organism evidence="5 6">
    <name type="scientific">Streptomyces kanamyceticus</name>
    <dbReference type="NCBI Taxonomy" id="1967"/>
    <lineage>
        <taxon>Bacteria</taxon>
        <taxon>Bacillati</taxon>
        <taxon>Actinomycetota</taxon>
        <taxon>Actinomycetes</taxon>
        <taxon>Kitasatosporales</taxon>
        <taxon>Streptomycetaceae</taxon>
        <taxon>Streptomyces</taxon>
    </lineage>
</organism>
<evidence type="ECO:0000256" key="3">
    <source>
        <dbReference type="SAM" id="MobiDB-lite"/>
    </source>
</evidence>
<dbReference type="KEGG" id="ska:CP970_06950"/>
<dbReference type="PROSITE" id="PS50075">
    <property type="entry name" value="CARRIER"/>
    <property type="match status" value="1"/>
</dbReference>
<dbReference type="InterPro" id="IPR020806">
    <property type="entry name" value="PKS_PP-bd"/>
</dbReference>
<dbReference type="OrthoDB" id="4252354at2"/>
<evidence type="ECO:0000313" key="5">
    <source>
        <dbReference type="EMBL" id="QEU90684.1"/>
    </source>
</evidence>
<dbReference type="SMART" id="SM00823">
    <property type="entry name" value="PKS_PP"/>
    <property type="match status" value="1"/>
</dbReference>
<dbReference type="SUPFAM" id="SSF47336">
    <property type="entry name" value="ACP-like"/>
    <property type="match status" value="1"/>
</dbReference>